<evidence type="ECO:0000313" key="2">
    <source>
        <dbReference type="EMBL" id="TWJ19353.1"/>
    </source>
</evidence>
<proteinExistence type="predicted"/>
<keyword evidence="1" id="KW-0812">Transmembrane</keyword>
<evidence type="ECO:0000256" key="1">
    <source>
        <dbReference type="SAM" id="Phobius"/>
    </source>
</evidence>
<feature type="transmembrane region" description="Helical" evidence="1">
    <location>
        <begin position="299"/>
        <end position="319"/>
    </location>
</feature>
<dbReference type="AlphaFoldDB" id="A0A562VMY5"/>
<dbReference type="EMBL" id="VLLN01000009">
    <property type="protein sequence ID" value="TWJ19353.1"/>
    <property type="molecule type" value="Genomic_DNA"/>
</dbReference>
<dbReference type="RefSeq" id="WP_145021402.1">
    <property type="nucleotide sequence ID" value="NZ_VLLN01000009.1"/>
</dbReference>
<dbReference type="Proteomes" id="UP000319449">
    <property type="component" value="Unassembled WGS sequence"/>
</dbReference>
<keyword evidence="1" id="KW-1133">Transmembrane helix</keyword>
<feature type="transmembrane region" description="Helical" evidence="1">
    <location>
        <begin position="100"/>
        <end position="118"/>
    </location>
</feature>
<sequence length="322" mass="34606">MSSTIVPLDYFFILLGLTLSVISTMSFRDKGNPRRIMTGSFWALYAVVFLVGDRLLPMVVGIIVIAMALIAGLGGVSLGKYGQFTPEERRSSALKLGNRLLIPALIIPFTTMIGSIVFQKTKIGGMFLLDQKNFTLVSLGFGCIFALIAACRFTRATPVQAMREARRLIDSMGWAVVLPHMLAVLGLLFMDAGVGKAVAQVTTSYIPMDSRFVAVAVYCLGMALFTMIMGNGFAAFPVMAGGVGIPILVGVFHGNPAIVAAIGMFSGYCGTLMTPMAANFNIVPAALLDLPDKNGVIKVQVFTALPLLIVNIFLMYYLMKAF</sequence>
<dbReference type="OrthoDB" id="1689651at2"/>
<feature type="transmembrane region" description="Helical" evidence="1">
    <location>
        <begin position="36"/>
        <end position="52"/>
    </location>
</feature>
<evidence type="ECO:0000313" key="3">
    <source>
        <dbReference type="Proteomes" id="UP000319449"/>
    </source>
</evidence>
<gene>
    <name evidence="2" type="ORF">JN12_01766</name>
</gene>
<accession>A0A562VMY5</accession>
<feature type="transmembrane region" description="Helical" evidence="1">
    <location>
        <begin position="210"/>
        <end position="228"/>
    </location>
</feature>
<organism evidence="2 3">
    <name type="scientific">Geobacter argillaceus</name>
    <dbReference type="NCBI Taxonomy" id="345631"/>
    <lineage>
        <taxon>Bacteria</taxon>
        <taxon>Pseudomonadati</taxon>
        <taxon>Thermodesulfobacteriota</taxon>
        <taxon>Desulfuromonadia</taxon>
        <taxon>Geobacterales</taxon>
        <taxon>Geobacteraceae</taxon>
        <taxon>Geobacter</taxon>
    </lineage>
</organism>
<feature type="transmembrane region" description="Helical" evidence="1">
    <location>
        <begin position="6"/>
        <end position="24"/>
    </location>
</feature>
<feature type="transmembrane region" description="Helical" evidence="1">
    <location>
        <begin position="172"/>
        <end position="190"/>
    </location>
</feature>
<feature type="transmembrane region" description="Helical" evidence="1">
    <location>
        <begin position="133"/>
        <end position="151"/>
    </location>
</feature>
<name>A0A562VMY5_9BACT</name>
<keyword evidence="3" id="KW-1185">Reference proteome</keyword>
<keyword evidence="1" id="KW-0472">Membrane</keyword>
<comment type="caution">
    <text evidence="2">The sequence shown here is derived from an EMBL/GenBank/DDBJ whole genome shotgun (WGS) entry which is preliminary data.</text>
</comment>
<protein>
    <submittedName>
        <fullName evidence="2">Putative membrane protein</fullName>
    </submittedName>
</protein>
<dbReference type="Pfam" id="PF06166">
    <property type="entry name" value="DUF979"/>
    <property type="match status" value="1"/>
</dbReference>
<feature type="transmembrane region" description="Helical" evidence="1">
    <location>
        <begin position="58"/>
        <end position="79"/>
    </location>
</feature>
<reference evidence="2 3" key="1">
    <citation type="submission" date="2019-07" db="EMBL/GenBank/DDBJ databases">
        <title>Genomic Encyclopedia of Archaeal and Bacterial Type Strains, Phase II (KMG-II): from individual species to whole genera.</title>
        <authorList>
            <person name="Goeker M."/>
        </authorList>
    </citation>
    <scope>NUCLEOTIDE SEQUENCE [LARGE SCALE GENOMIC DNA]</scope>
    <source>
        <strain evidence="2 3">ATCC BAA-1139</strain>
    </source>
</reference>
<dbReference type="InterPro" id="IPR009323">
    <property type="entry name" value="DUF979"/>
</dbReference>